<dbReference type="AlphaFoldDB" id="A0A0M0K479"/>
<evidence type="ECO:0000313" key="2">
    <source>
        <dbReference type="Proteomes" id="UP000037460"/>
    </source>
</evidence>
<reference evidence="2" key="1">
    <citation type="journal article" date="2015" name="PLoS Genet.">
        <title>Genome Sequence and Transcriptome Analyses of Chrysochromulina tobin: Metabolic Tools for Enhanced Algal Fitness in the Prominent Order Prymnesiales (Haptophyceae).</title>
        <authorList>
            <person name="Hovde B.T."/>
            <person name="Deodato C.R."/>
            <person name="Hunsperger H.M."/>
            <person name="Ryken S.A."/>
            <person name="Yost W."/>
            <person name="Jha R.K."/>
            <person name="Patterson J."/>
            <person name="Monnat R.J. Jr."/>
            <person name="Barlow S.B."/>
            <person name="Starkenburg S.R."/>
            <person name="Cattolico R.A."/>
        </authorList>
    </citation>
    <scope>NUCLEOTIDE SEQUENCE</scope>
    <source>
        <strain evidence="2">CCMP291</strain>
    </source>
</reference>
<keyword evidence="2" id="KW-1185">Reference proteome</keyword>
<name>A0A0M0K479_9EUKA</name>
<organism evidence="1 2">
    <name type="scientific">Chrysochromulina tobinii</name>
    <dbReference type="NCBI Taxonomy" id="1460289"/>
    <lineage>
        <taxon>Eukaryota</taxon>
        <taxon>Haptista</taxon>
        <taxon>Haptophyta</taxon>
        <taxon>Prymnesiophyceae</taxon>
        <taxon>Prymnesiales</taxon>
        <taxon>Chrysochromulinaceae</taxon>
        <taxon>Chrysochromulina</taxon>
    </lineage>
</organism>
<protein>
    <submittedName>
        <fullName evidence="1">Uncharacterized protein</fullName>
    </submittedName>
</protein>
<comment type="caution">
    <text evidence="1">The sequence shown here is derived from an EMBL/GenBank/DDBJ whole genome shotgun (WGS) entry which is preliminary data.</text>
</comment>
<accession>A0A0M0K479</accession>
<dbReference type="Proteomes" id="UP000037460">
    <property type="component" value="Unassembled WGS sequence"/>
</dbReference>
<gene>
    <name evidence="1" type="ORF">Ctob_013045</name>
</gene>
<evidence type="ECO:0000313" key="1">
    <source>
        <dbReference type="EMBL" id="KOO33625.1"/>
    </source>
</evidence>
<proteinExistence type="predicted"/>
<dbReference type="EMBL" id="JWZX01001470">
    <property type="protein sequence ID" value="KOO33625.1"/>
    <property type="molecule type" value="Genomic_DNA"/>
</dbReference>
<sequence>MLVHEVEELAPQLSAAVLRGAAERMQALVHGTRLREAMASESPLQPEHLSFAAAGGARHICEDGAADGNDGDSVGSLADFEVPAVESEEDQEREEHEQVRVHIDPRAPAALDDGIAGDDAFLPDWLRPREFAGFEVEAAEYAQSEADEADGARDPRMGAWARDDVGLAQDGRRMYCDYHDLRGTCPHACMAADMLQQSRIAALVQKHERLRARRSQKDPDGREARHALYKAVIAWQWANPLGAENRVRLPRCVEHCVRRRFPNPICGEGCDYSEACEQCGHYTGFLTAAQSRAVREGAFLEVEQ</sequence>